<reference evidence="2 3" key="2">
    <citation type="journal article" date="2011" name="Stand. Genomic Sci.">
        <title>Complete genome sequence of Tsukamurella paurometabola type strain (no. 33).</title>
        <authorList>
            <person name="Munk A.C."/>
            <person name="Lapidus A."/>
            <person name="Lucas S."/>
            <person name="Nolan M."/>
            <person name="Tice H."/>
            <person name="Cheng J.F."/>
            <person name="Del Rio T.G."/>
            <person name="Goodwin L."/>
            <person name="Pitluck S."/>
            <person name="Liolios K."/>
            <person name="Huntemann M."/>
            <person name="Ivanova N."/>
            <person name="Mavromatis K."/>
            <person name="Mikhailova N."/>
            <person name="Pati A."/>
            <person name="Chen A."/>
            <person name="Palaniappan K."/>
            <person name="Tapia R."/>
            <person name="Han C."/>
            <person name="Land M."/>
            <person name="Hauser L."/>
            <person name="Chang Y.J."/>
            <person name="Jeffries C.D."/>
            <person name="Brettin T."/>
            <person name="Yasawong M."/>
            <person name="Brambilla E.M."/>
            <person name="Rohde M."/>
            <person name="Sikorski J."/>
            <person name="Goker M."/>
            <person name="Detter J.C."/>
            <person name="Woyke T."/>
            <person name="Bristow J."/>
            <person name="Eisen J.A."/>
            <person name="Markowitz V."/>
            <person name="Hugenholtz P."/>
            <person name="Kyrpides N.C."/>
            <person name="Klenk H.P."/>
        </authorList>
    </citation>
    <scope>NUCLEOTIDE SEQUENCE [LARGE SCALE GENOMIC DNA]</scope>
    <source>
        <strain evidence="3">ATCC 8368 / DSM 20162 / CCUG 35730 / CIP 100753 / JCM 10117 / KCTC 9821 / NBRC 16120 / NCIMB 702349 / NCTC 13040</strain>
    </source>
</reference>
<keyword evidence="3" id="KW-1185">Reference proteome</keyword>
<sequence>MPEADSSDHDLGLDITIAALRFLRDTRNGAPVSPEQLSLLTTLACNGAPVGLKELASIEKINRSTLTGFLNLLEQSGLVIRCPHPYDSRRVTARITSYGYEVIDQCKKYYGDQLRKMDVTSRRLIQLCARLHPQMLDLARFEE</sequence>
<evidence type="ECO:0000313" key="2">
    <source>
        <dbReference type="EMBL" id="ADG76932.1"/>
    </source>
</evidence>
<dbReference type="GO" id="GO:0003700">
    <property type="term" value="F:DNA-binding transcription factor activity"/>
    <property type="evidence" value="ECO:0007669"/>
    <property type="project" value="InterPro"/>
</dbReference>
<evidence type="ECO:0000313" key="3">
    <source>
        <dbReference type="Proteomes" id="UP000001213"/>
    </source>
</evidence>
<dbReference type="Pfam" id="PF01047">
    <property type="entry name" value="MarR"/>
    <property type="match status" value="1"/>
</dbReference>
<dbReference type="SUPFAM" id="SSF46785">
    <property type="entry name" value="Winged helix' DNA-binding domain"/>
    <property type="match status" value="1"/>
</dbReference>
<dbReference type="KEGG" id="tpr:Tpau_0285"/>
<feature type="domain" description="HTH marR-type" evidence="1">
    <location>
        <begin position="8"/>
        <end position="143"/>
    </location>
</feature>
<reference evidence="3" key="1">
    <citation type="submission" date="2010-03" db="EMBL/GenBank/DDBJ databases">
        <title>The complete chromosome of Tsukamurella paurometabola DSM 20162.</title>
        <authorList>
            <consortium name="US DOE Joint Genome Institute (JGI-PGF)"/>
            <person name="Lucas S."/>
            <person name="Copeland A."/>
            <person name="Lapidus A."/>
            <person name="Glavina del Rio T."/>
            <person name="Dalin E."/>
            <person name="Tice H."/>
            <person name="Bruce D."/>
            <person name="Goodwin L."/>
            <person name="Pitluck S."/>
            <person name="Kyrpides N."/>
            <person name="Mavromatis K."/>
            <person name="Ivanova N."/>
            <person name="Mikhailova N."/>
            <person name="Munk A.C."/>
            <person name="Brettin T."/>
            <person name="Detter J.C."/>
            <person name="Tapia R."/>
            <person name="Han C."/>
            <person name="Larimer F."/>
            <person name="Land M."/>
            <person name="Hauser L."/>
            <person name="Markowitz V."/>
            <person name="Cheng J.-F."/>
            <person name="Hugenholtz P."/>
            <person name="Woyke T."/>
            <person name="Wu D."/>
            <person name="Jando M."/>
            <person name="Brambilla E."/>
            <person name="Klenk H.-P."/>
            <person name="Eisen J.A."/>
        </authorList>
    </citation>
    <scope>NUCLEOTIDE SEQUENCE [LARGE SCALE GENOMIC DNA]</scope>
    <source>
        <strain evidence="3">ATCC 8368 / DSM 20162 / CCUG 35730 / CIP 100753 / JCM 10117 / KCTC 9821 / NBRC 16120 / NCIMB 702349 / NCTC 13040</strain>
    </source>
</reference>
<protein>
    <submittedName>
        <fullName evidence="2">Transcriptional regulator, MarR family</fullName>
    </submittedName>
</protein>
<dbReference type="InterPro" id="IPR052526">
    <property type="entry name" value="HTH-type_Bedaq_tolerance"/>
</dbReference>
<name>D5UQU9_TSUPD</name>
<dbReference type="EMBL" id="CP001966">
    <property type="protein sequence ID" value="ADG76932.1"/>
    <property type="molecule type" value="Genomic_DNA"/>
</dbReference>
<dbReference type="InterPro" id="IPR036388">
    <property type="entry name" value="WH-like_DNA-bd_sf"/>
</dbReference>
<dbReference type="Gene3D" id="1.10.10.10">
    <property type="entry name" value="Winged helix-like DNA-binding domain superfamily/Winged helix DNA-binding domain"/>
    <property type="match status" value="1"/>
</dbReference>
<dbReference type="PROSITE" id="PS50995">
    <property type="entry name" value="HTH_MARR_2"/>
    <property type="match status" value="1"/>
</dbReference>
<dbReference type="Proteomes" id="UP000001213">
    <property type="component" value="Chromosome"/>
</dbReference>
<dbReference type="PANTHER" id="PTHR39515">
    <property type="entry name" value="CONSERVED PROTEIN"/>
    <property type="match status" value="1"/>
</dbReference>
<dbReference type="AlphaFoldDB" id="D5UQU9"/>
<dbReference type="SMART" id="SM00347">
    <property type="entry name" value="HTH_MARR"/>
    <property type="match status" value="1"/>
</dbReference>
<dbReference type="eggNOG" id="COG1846">
    <property type="taxonomic scope" value="Bacteria"/>
</dbReference>
<evidence type="ECO:0000259" key="1">
    <source>
        <dbReference type="PROSITE" id="PS50995"/>
    </source>
</evidence>
<dbReference type="InterPro" id="IPR000835">
    <property type="entry name" value="HTH_MarR-typ"/>
</dbReference>
<dbReference type="STRING" id="521096.Tpau_0285"/>
<gene>
    <name evidence="2" type="ordered locus">Tpau_0285</name>
</gene>
<accession>D5UQU9</accession>
<organism evidence="2 3">
    <name type="scientific">Tsukamurella paurometabola (strain ATCC 8368 / DSM 20162 / CCUG 35730 / CIP 100753 / JCM 10117 / KCTC 9821 / NBRC 16120 / NCIMB 702349 / NCTC 13040)</name>
    <name type="common">Corynebacterium paurometabolum</name>
    <dbReference type="NCBI Taxonomy" id="521096"/>
    <lineage>
        <taxon>Bacteria</taxon>
        <taxon>Bacillati</taxon>
        <taxon>Actinomycetota</taxon>
        <taxon>Actinomycetes</taxon>
        <taxon>Mycobacteriales</taxon>
        <taxon>Tsukamurellaceae</taxon>
        <taxon>Tsukamurella</taxon>
    </lineage>
</organism>
<dbReference type="PANTHER" id="PTHR39515:SF2">
    <property type="entry name" value="HTH-TYPE TRANSCRIPTIONAL REGULATOR RV0880"/>
    <property type="match status" value="1"/>
</dbReference>
<dbReference type="InterPro" id="IPR036390">
    <property type="entry name" value="WH_DNA-bd_sf"/>
</dbReference>
<dbReference type="HOGENOM" id="CLU_1805342_0_0_11"/>
<proteinExistence type="predicted"/>